<feature type="compositionally biased region" description="Polar residues" evidence="1">
    <location>
        <begin position="136"/>
        <end position="151"/>
    </location>
</feature>
<dbReference type="EMBL" id="JAQIZZ010000008">
    <property type="protein sequence ID" value="KAJ5525807.1"/>
    <property type="molecule type" value="Genomic_DNA"/>
</dbReference>
<dbReference type="Proteomes" id="UP001220324">
    <property type="component" value="Unassembled WGS sequence"/>
</dbReference>
<feature type="chain" id="PRO_5042222433" description="Apple domain-containing protein" evidence="2">
    <location>
        <begin position="21"/>
        <end position="436"/>
    </location>
</feature>
<feature type="signal peptide" evidence="2">
    <location>
        <begin position="1"/>
        <end position="20"/>
    </location>
</feature>
<accession>A0AAD6CLK7</accession>
<reference evidence="4 5" key="1">
    <citation type="journal article" date="2023" name="IMA Fungus">
        <title>Comparative genomic study of the Penicillium genus elucidates a diverse pangenome and 15 lateral gene transfer events.</title>
        <authorList>
            <person name="Petersen C."/>
            <person name="Sorensen T."/>
            <person name="Nielsen M.R."/>
            <person name="Sondergaard T.E."/>
            <person name="Sorensen J.L."/>
            <person name="Fitzpatrick D.A."/>
            <person name="Frisvad J.C."/>
            <person name="Nielsen K.L."/>
        </authorList>
    </citation>
    <scope>NUCLEOTIDE SEQUENCE [LARGE SCALE GENOMIC DNA]</scope>
    <source>
        <strain evidence="4 5">IBT 35679</strain>
    </source>
</reference>
<keyword evidence="2" id="KW-0732">Signal</keyword>
<evidence type="ECO:0000313" key="5">
    <source>
        <dbReference type="Proteomes" id="UP001220324"/>
    </source>
</evidence>
<feature type="domain" description="Apple" evidence="3">
    <location>
        <begin position="87"/>
        <end position="124"/>
    </location>
</feature>
<dbReference type="Pfam" id="PF00024">
    <property type="entry name" value="PAN_1"/>
    <property type="match status" value="1"/>
</dbReference>
<organism evidence="4 5">
    <name type="scientific">Penicillium frequentans</name>
    <dbReference type="NCBI Taxonomy" id="3151616"/>
    <lineage>
        <taxon>Eukaryota</taxon>
        <taxon>Fungi</taxon>
        <taxon>Dikarya</taxon>
        <taxon>Ascomycota</taxon>
        <taxon>Pezizomycotina</taxon>
        <taxon>Eurotiomycetes</taxon>
        <taxon>Eurotiomycetidae</taxon>
        <taxon>Eurotiales</taxon>
        <taxon>Aspergillaceae</taxon>
        <taxon>Penicillium</taxon>
    </lineage>
</organism>
<name>A0AAD6CLK7_9EURO</name>
<sequence length="436" mass="44860">MGRLLLPALAALSPWITVFATEITSTFTTLVPTTAIVTYSSSIAGCTVASSMQIACSDGYYNVYGLMWQETCAASTSGGSLLLSSEGLSLRACAGGCAVRSSCTAVTWDSTNNMCYLWEGDVTVTPGGSYQAAIRSASTSASGPSPNTPATSSGSSLSAQSSEDLGGSTPSTSIYTVTTTQVQTVTSCAATVTDCPANQQKTYLTTETITYVTTFCPEADQTNAQSAAATGSTTLPPTVVFQSYNAQQGSTQIDSASWAQITDIGIPSSQSTTSTAYVTEIEVVTACPPFVHDCPVGQKSTYTTTKTVAAYTTTYLVAVTDSAQASHLTSPVVHPIAVPNLSLVHSHAPNPIPSSDNANYTLPHALSSSLWKADPASSGVTQAMHATTMNTVAGKSTSSVTTSAPGSLFTGDAPKMGQFSTLFTVVAVLSSLLLMY</sequence>
<dbReference type="Gene3D" id="3.50.4.10">
    <property type="entry name" value="Hepatocyte Growth Factor"/>
    <property type="match status" value="1"/>
</dbReference>
<feature type="compositionally biased region" description="Low complexity" evidence="1">
    <location>
        <begin position="152"/>
        <end position="172"/>
    </location>
</feature>
<dbReference type="InterPro" id="IPR003609">
    <property type="entry name" value="Pan_app"/>
</dbReference>
<evidence type="ECO:0000259" key="3">
    <source>
        <dbReference type="Pfam" id="PF00024"/>
    </source>
</evidence>
<evidence type="ECO:0000256" key="1">
    <source>
        <dbReference type="SAM" id="MobiDB-lite"/>
    </source>
</evidence>
<gene>
    <name evidence="4" type="ORF">N7494_012457</name>
</gene>
<keyword evidence="5" id="KW-1185">Reference proteome</keyword>
<proteinExistence type="predicted"/>
<feature type="region of interest" description="Disordered" evidence="1">
    <location>
        <begin position="135"/>
        <end position="172"/>
    </location>
</feature>
<evidence type="ECO:0000256" key="2">
    <source>
        <dbReference type="SAM" id="SignalP"/>
    </source>
</evidence>
<comment type="caution">
    <text evidence="4">The sequence shown here is derived from an EMBL/GenBank/DDBJ whole genome shotgun (WGS) entry which is preliminary data.</text>
</comment>
<evidence type="ECO:0000313" key="4">
    <source>
        <dbReference type="EMBL" id="KAJ5525807.1"/>
    </source>
</evidence>
<protein>
    <recommendedName>
        <fullName evidence="3">Apple domain-containing protein</fullName>
    </recommendedName>
</protein>
<dbReference type="AlphaFoldDB" id="A0AAD6CLK7"/>